<comment type="similarity">
    <text evidence="1">Belongs to the AB hydrolase superfamily. AB hydrolase 2 family.</text>
</comment>
<name>A0AAT9G8Z6_9RICK</name>
<organism evidence="4">
    <name type="scientific">Candidatus Tisiphia endosymbiont of Sergentomyia squamirostris</name>
    <dbReference type="NCBI Taxonomy" id="3113639"/>
    <lineage>
        <taxon>Bacteria</taxon>
        <taxon>Pseudomonadati</taxon>
        <taxon>Pseudomonadota</taxon>
        <taxon>Alphaproteobacteria</taxon>
        <taxon>Rickettsiales</taxon>
        <taxon>Rickettsiaceae</taxon>
        <taxon>Rickettsieae</taxon>
        <taxon>Candidatus Tisiphia</taxon>
    </lineage>
</organism>
<sequence length="215" mass="24026">MIKNEILSYPEVKSLNGQCKKLVVLLHGLGSDGHDLISLVPFISKELLDCHFISPHGVEEFDNAPYGRQWFSLNDRTPHVIGELVAKNSGLVTKIIQKKQAELNLTNKDTIIIGFSQGTMMGLYLNLVQKEPFACVVGFSGKLIAPLECINKTTPVCVIHGELDDVVDVSSMDEIIEYLQKYNIDHSNYKIPNLMHSIDDRGLQFAVKFINTKAQ</sequence>
<gene>
    <name evidence="4" type="ORF">DMENIID0002_09400</name>
</gene>
<evidence type="ECO:0000313" key="4">
    <source>
        <dbReference type="EMBL" id="BFD46294.1"/>
    </source>
</evidence>
<feature type="domain" description="Phospholipase/carboxylesterase/thioesterase" evidence="3">
    <location>
        <begin position="9"/>
        <end position="212"/>
    </location>
</feature>
<dbReference type="PANTHER" id="PTHR10655">
    <property type="entry name" value="LYSOPHOSPHOLIPASE-RELATED"/>
    <property type="match status" value="1"/>
</dbReference>
<proteinExistence type="inferred from homology"/>
<dbReference type="Gene3D" id="3.40.50.1820">
    <property type="entry name" value="alpha/beta hydrolase"/>
    <property type="match status" value="1"/>
</dbReference>
<evidence type="ECO:0000256" key="2">
    <source>
        <dbReference type="ARBA" id="ARBA00022801"/>
    </source>
</evidence>
<protein>
    <submittedName>
        <fullName evidence="4">Alpha/beta hydrolase</fullName>
    </submittedName>
</protein>
<evidence type="ECO:0000256" key="1">
    <source>
        <dbReference type="ARBA" id="ARBA00006499"/>
    </source>
</evidence>
<dbReference type="EMBL" id="AP029170">
    <property type="protein sequence ID" value="BFD46294.1"/>
    <property type="molecule type" value="Genomic_DNA"/>
</dbReference>
<dbReference type="Pfam" id="PF02230">
    <property type="entry name" value="Abhydrolase_2"/>
    <property type="match status" value="1"/>
</dbReference>
<dbReference type="InterPro" id="IPR029058">
    <property type="entry name" value="AB_hydrolase_fold"/>
</dbReference>
<dbReference type="PANTHER" id="PTHR10655:SF17">
    <property type="entry name" value="LYSOPHOSPHOLIPASE-LIKE PROTEIN 1"/>
    <property type="match status" value="1"/>
</dbReference>
<dbReference type="AlphaFoldDB" id="A0AAT9G8Z6"/>
<accession>A0AAT9G8Z6</accession>
<dbReference type="SUPFAM" id="SSF53474">
    <property type="entry name" value="alpha/beta-Hydrolases"/>
    <property type="match status" value="1"/>
</dbReference>
<evidence type="ECO:0000259" key="3">
    <source>
        <dbReference type="Pfam" id="PF02230"/>
    </source>
</evidence>
<reference evidence="4" key="1">
    <citation type="submission" date="2024-01" db="EMBL/GenBank/DDBJ databases">
        <title>Sequencing the genomes of a sandfly, Sergentomyia squamirostris, and its two endosymbionts.</title>
        <authorList>
            <person name="Itokawa K."/>
            <person name="Sanjoba C."/>
        </authorList>
    </citation>
    <scope>NUCLEOTIDE SEQUENCE</scope>
    <source>
        <strain evidence="4">RiSSQ</strain>
    </source>
</reference>
<dbReference type="GO" id="GO:0016787">
    <property type="term" value="F:hydrolase activity"/>
    <property type="evidence" value="ECO:0007669"/>
    <property type="project" value="UniProtKB-KW"/>
</dbReference>
<dbReference type="InterPro" id="IPR050565">
    <property type="entry name" value="LYPA1-2/EST-like"/>
</dbReference>
<keyword evidence="2 4" id="KW-0378">Hydrolase</keyword>
<dbReference type="InterPro" id="IPR003140">
    <property type="entry name" value="PLipase/COase/thioEstase"/>
</dbReference>